<feature type="domain" description="MmgE/PrpD C-terminal" evidence="3">
    <location>
        <begin position="261"/>
        <end position="414"/>
    </location>
</feature>
<evidence type="ECO:0000259" key="3">
    <source>
        <dbReference type="Pfam" id="PF19305"/>
    </source>
</evidence>
<dbReference type="Gene3D" id="1.10.4100.10">
    <property type="entry name" value="2-methylcitrate dehydratase PrpD"/>
    <property type="match status" value="1"/>
</dbReference>
<keyword evidence="5" id="KW-1185">Reference proteome</keyword>
<dbReference type="InterPro" id="IPR005656">
    <property type="entry name" value="MmgE_PrpD"/>
</dbReference>
<dbReference type="Pfam" id="PF03972">
    <property type="entry name" value="MmgE_PrpD_N"/>
    <property type="match status" value="1"/>
</dbReference>
<evidence type="ECO:0000313" key="4">
    <source>
        <dbReference type="EMBL" id="BDH79093.1"/>
    </source>
</evidence>
<dbReference type="SUPFAM" id="SSF103378">
    <property type="entry name" value="2-methylcitrate dehydratase PrpD"/>
    <property type="match status" value="1"/>
</dbReference>
<comment type="similarity">
    <text evidence="1">Belongs to the PrpD family.</text>
</comment>
<dbReference type="Gene3D" id="3.30.1330.120">
    <property type="entry name" value="2-methylcitrate dehydratase PrpD"/>
    <property type="match status" value="1"/>
</dbReference>
<dbReference type="GeneID" id="71964985"/>
<dbReference type="Pfam" id="PF19305">
    <property type="entry name" value="MmgE_PrpD_C"/>
    <property type="match status" value="1"/>
</dbReference>
<dbReference type="RefSeq" id="WP_248564935.1">
    <property type="nucleotide sequence ID" value="NZ_AP025698.1"/>
</dbReference>
<dbReference type="Proteomes" id="UP000831817">
    <property type="component" value="Chromosome"/>
</dbReference>
<dbReference type="PANTHER" id="PTHR16943:SF8">
    <property type="entry name" value="2-METHYLCITRATE DEHYDRATASE"/>
    <property type="match status" value="1"/>
</dbReference>
<dbReference type="PANTHER" id="PTHR16943">
    <property type="entry name" value="2-METHYLCITRATE DEHYDRATASE-RELATED"/>
    <property type="match status" value="1"/>
</dbReference>
<organism evidence="4 5">
    <name type="scientific">Methanothermobacter tenebrarum</name>
    <dbReference type="NCBI Taxonomy" id="680118"/>
    <lineage>
        <taxon>Archaea</taxon>
        <taxon>Methanobacteriati</taxon>
        <taxon>Methanobacteriota</taxon>
        <taxon>Methanomada group</taxon>
        <taxon>Methanobacteria</taxon>
        <taxon>Methanobacteriales</taxon>
        <taxon>Methanobacteriaceae</taxon>
        <taxon>Methanothermobacter</taxon>
    </lineage>
</organism>
<dbReference type="InterPro" id="IPR045336">
    <property type="entry name" value="MmgE_PrpD_N"/>
</dbReference>
<reference evidence="4 5" key="1">
    <citation type="submission" date="2022-04" db="EMBL/GenBank/DDBJ databases">
        <title>Complete genome of Methanothermobacter tenebrarum strain RMAS.</title>
        <authorList>
            <person name="Nakamura K."/>
            <person name="Oshima K."/>
            <person name="Hattori M."/>
            <person name="Kamagata Y."/>
            <person name="Takamizawa K."/>
        </authorList>
    </citation>
    <scope>NUCLEOTIDE SEQUENCE [LARGE SCALE GENOMIC DNA]</scope>
    <source>
        <strain evidence="4 5">RMAS</strain>
    </source>
</reference>
<feature type="domain" description="MmgE/PrpD N-terminal" evidence="2">
    <location>
        <begin position="4"/>
        <end position="245"/>
    </location>
</feature>
<sequence length="441" mass="48738">MITREFADFTVSLKYEDIPLEAVEKARLCFLDFLGVSLRGSREKSGLSTLKALEPFISPGRSTIIGYGCGDPLNVSLINGIFAHSLDLDDGHRLAQVHPGASVIPAALALAEEEKVTGEKFLTSIIVGYEICLSLGLMINPYHRNIGFHSTGTCGTFGAAAASAKILSLNKKQTIDCLGLAGTQAAGLLESDHKGSMGKHLHAGRAAQSGVLSALLAREGFTGADTIIEGDEGFLNAMSPEHDTSPELGNFHVRKVYMKKYPICRHLHSTIDSAAKILNSLGMESINENIVDEIIVKTYEVAAEHDDYKPENIESIRQSLPYSLALFLLNGDLRLENMKRSKTAQKLAQKIKIEISEKMDSLYPEKRPSKVILRLKNRSLESSNILPHGEPEKPFTREDILKKFKLLNREYDTEKLKIIDEMETSTMDELMNKLDLRRKTP</sequence>
<dbReference type="InterPro" id="IPR045337">
    <property type="entry name" value="MmgE_PrpD_C"/>
</dbReference>
<evidence type="ECO:0000256" key="1">
    <source>
        <dbReference type="ARBA" id="ARBA00006174"/>
    </source>
</evidence>
<name>A0ABM7YAV8_9EURY</name>
<evidence type="ECO:0008006" key="6">
    <source>
        <dbReference type="Google" id="ProtNLM"/>
    </source>
</evidence>
<proteinExistence type="inferred from homology"/>
<dbReference type="InterPro" id="IPR036148">
    <property type="entry name" value="MmgE/PrpD_sf"/>
</dbReference>
<evidence type="ECO:0000259" key="2">
    <source>
        <dbReference type="Pfam" id="PF03972"/>
    </source>
</evidence>
<evidence type="ECO:0000313" key="5">
    <source>
        <dbReference type="Proteomes" id="UP000831817"/>
    </source>
</evidence>
<accession>A0ABM7YAV8</accession>
<dbReference type="InterPro" id="IPR042183">
    <property type="entry name" value="MmgE/PrpD_sf_1"/>
</dbReference>
<protein>
    <recommendedName>
        <fullName evidence="6">MmgE/PrpD family protein</fullName>
    </recommendedName>
</protein>
<dbReference type="EMBL" id="AP025698">
    <property type="protein sequence ID" value="BDH79093.1"/>
    <property type="molecule type" value="Genomic_DNA"/>
</dbReference>
<gene>
    <name evidence="4" type="ORF">MTTB_04720</name>
</gene>
<dbReference type="InterPro" id="IPR042188">
    <property type="entry name" value="MmgE/PrpD_sf_2"/>
</dbReference>